<gene>
    <name evidence="4" type="ORF">C7S10_06895</name>
</gene>
<keyword evidence="5" id="KW-1185">Reference proteome</keyword>
<evidence type="ECO:0000313" key="4">
    <source>
        <dbReference type="EMBL" id="PUA81789.1"/>
    </source>
</evidence>
<feature type="chain" id="PRO_5015348799" description="Peptidoglycan-binding protein" evidence="1">
    <location>
        <begin position="32"/>
        <end position="435"/>
    </location>
</feature>
<dbReference type="Pfam" id="PF08924">
    <property type="entry name" value="Rv2525c_GlyHyd-like"/>
    <property type="match status" value="1"/>
</dbReference>
<dbReference type="SUPFAM" id="SSF47090">
    <property type="entry name" value="PGBD-like"/>
    <property type="match status" value="2"/>
</dbReference>
<reference evidence="4 5" key="1">
    <citation type="submission" date="2018-03" db="EMBL/GenBank/DDBJ databases">
        <authorList>
            <person name="Keele B.F."/>
        </authorList>
    </citation>
    <scope>NUCLEOTIDE SEQUENCE [LARGE SCALE GENOMIC DNA]</scope>
    <source>
        <strain evidence="4 5">IB-3</strain>
    </source>
</reference>
<dbReference type="EMBL" id="PYXZ01000002">
    <property type="protein sequence ID" value="PUA81789.1"/>
    <property type="molecule type" value="Genomic_DNA"/>
</dbReference>
<sequence length="435" mass="46703">MHISGRLRRTLTTLALLATGLALVAPASAQAAQAAGGKGRGEPGSLTGYAFDTCSAPAQEVMDAWRLESPYAGVGIYLGGSNMLCPQPELDADWVRTQQRQGWHLLPLWVGPQASCSGYPDVMSADLATAQQQGRAEASAAASTARALGIGRGSTLFYDLEDYDLAPDDCRQAALSFVSGWTKALHSAGYRSGVYSNIAAAITSLDYADRVSPGSYAMPDDIWFAWGNGRSDVRTDQRVQGDRWDDHSRVHQYALDVTQTFGGYALPVDANWVDMGRGSVAPRSRPLCKDVDVDLKRYPALRTGRSGDAVRAAQCLLRVNKATRAPITGRYDARTTAAVRKVQRRLDLRETGRTDRATWAALLTHGSQPLLKVGDTGAPVLRLQRALTAALGRPTRIDGVVSKQTAKAVAAYQRKQGLAATGVVTDDVWGALRND</sequence>
<accession>A0A2R7Z0W2</accession>
<keyword evidence="1" id="KW-0732">Signal</keyword>
<feature type="signal peptide" evidence="1">
    <location>
        <begin position="1"/>
        <end position="31"/>
    </location>
</feature>
<dbReference type="Pfam" id="PF01471">
    <property type="entry name" value="PG_binding_1"/>
    <property type="match status" value="2"/>
</dbReference>
<dbReference type="AlphaFoldDB" id="A0A2R7Z0W2"/>
<evidence type="ECO:0000313" key="5">
    <source>
        <dbReference type="Proteomes" id="UP000244867"/>
    </source>
</evidence>
<comment type="caution">
    <text evidence="4">The sequence shown here is derived from an EMBL/GenBank/DDBJ whole genome shotgun (WGS) entry which is preliminary data.</text>
</comment>
<evidence type="ECO:0000259" key="2">
    <source>
        <dbReference type="Pfam" id="PF01471"/>
    </source>
</evidence>
<dbReference type="OrthoDB" id="5171321at2"/>
<feature type="domain" description="Rv2525c-like glycoside hydrolase-like" evidence="3">
    <location>
        <begin position="63"/>
        <end position="273"/>
    </location>
</feature>
<dbReference type="RefSeq" id="WP_108343671.1">
    <property type="nucleotide sequence ID" value="NZ_PYXZ01000002.1"/>
</dbReference>
<dbReference type="Proteomes" id="UP000244867">
    <property type="component" value="Unassembled WGS sequence"/>
</dbReference>
<evidence type="ECO:0000256" key="1">
    <source>
        <dbReference type="SAM" id="SignalP"/>
    </source>
</evidence>
<evidence type="ECO:0000259" key="3">
    <source>
        <dbReference type="Pfam" id="PF08924"/>
    </source>
</evidence>
<dbReference type="InterPro" id="IPR017853">
    <property type="entry name" value="GH"/>
</dbReference>
<dbReference type="InterPro" id="IPR002477">
    <property type="entry name" value="Peptidoglycan-bd-like"/>
</dbReference>
<dbReference type="Gene3D" id="3.20.20.80">
    <property type="entry name" value="Glycosidases"/>
    <property type="match status" value="1"/>
</dbReference>
<protein>
    <recommendedName>
        <fullName evidence="6">Peptidoglycan-binding protein</fullName>
    </recommendedName>
</protein>
<proteinExistence type="predicted"/>
<name>A0A2R7Z0W2_9ACTN</name>
<feature type="domain" description="Peptidoglycan binding-like" evidence="2">
    <location>
        <begin position="377"/>
        <end position="432"/>
    </location>
</feature>
<feature type="domain" description="Peptidoglycan binding-like" evidence="2">
    <location>
        <begin position="306"/>
        <end position="362"/>
    </location>
</feature>
<dbReference type="Gene3D" id="1.10.101.10">
    <property type="entry name" value="PGBD-like superfamily/PGBD"/>
    <property type="match status" value="2"/>
</dbReference>
<dbReference type="SUPFAM" id="SSF51445">
    <property type="entry name" value="(Trans)glycosidases"/>
    <property type="match status" value="1"/>
</dbReference>
<dbReference type="InterPro" id="IPR015020">
    <property type="entry name" value="Rv2525c-like_Glyco_Hydro-like"/>
</dbReference>
<evidence type="ECO:0008006" key="6">
    <source>
        <dbReference type="Google" id="ProtNLM"/>
    </source>
</evidence>
<dbReference type="InterPro" id="IPR036365">
    <property type="entry name" value="PGBD-like_sf"/>
</dbReference>
<dbReference type="InterPro" id="IPR036366">
    <property type="entry name" value="PGBDSf"/>
</dbReference>
<organism evidence="4 5">
    <name type="scientific">Nocardioides currus</name>
    <dbReference type="NCBI Taxonomy" id="2133958"/>
    <lineage>
        <taxon>Bacteria</taxon>
        <taxon>Bacillati</taxon>
        <taxon>Actinomycetota</taxon>
        <taxon>Actinomycetes</taxon>
        <taxon>Propionibacteriales</taxon>
        <taxon>Nocardioidaceae</taxon>
        <taxon>Nocardioides</taxon>
    </lineage>
</organism>